<evidence type="ECO:0000313" key="2">
    <source>
        <dbReference type="EMBL" id="GHO96004.1"/>
    </source>
</evidence>
<dbReference type="InterPro" id="IPR041698">
    <property type="entry name" value="Methyltransf_25"/>
</dbReference>
<dbReference type="SUPFAM" id="SSF53335">
    <property type="entry name" value="S-adenosyl-L-methionine-dependent methyltransferases"/>
    <property type="match status" value="1"/>
</dbReference>
<dbReference type="CDD" id="cd02440">
    <property type="entry name" value="AdoMet_MTases"/>
    <property type="match status" value="1"/>
</dbReference>
<feature type="domain" description="Methyltransferase" evidence="1">
    <location>
        <begin position="45"/>
        <end position="143"/>
    </location>
</feature>
<name>A0A8J3IQD8_9CHLR</name>
<keyword evidence="3" id="KW-1185">Reference proteome</keyword>
<dbReference type="PANTHER" id="PTHR43591:SF24">
    <property type="entry name" value="2-METHOXY-6-POLYPRENYL-1,4-BENZOQUINOL METHYLASE, MITOCHONDRIAL"/>
    <property type="match status" value="1"/>
</dbReference>
<comment type="caution">
    <text evidence="2">The sequence shown here is derived from an EMBL/GenBank/DDBJ whole genome shotgun (WGS) entry which is preliminary data.</text>
</comment>
<sequence>MTNTYILDPEDGAEMARLIHLDRVSTQAMGGPLAGLPELSETAQVLDLCCGPGGWVLDIAFAHPEMEVAGIDVSNMMIDYANARARTQQLRNASFGVMSILDPLDFSDNSFDLVNARFLVGVVCREKWLDVLHECYRITKPGGLIRLTEADFAGLTSSQALANLCQKYYQFSQTRGYGFSPDGRSSGITHMLGGFLRTVGCENIQNRIHVVDFSADSEAWADLFHNFDIGFKALRLPIVNAGIATPEEFDRLYQQFLIEMHLKTFRGVWPSMSVWGTKPLPA</sequence>
<dbReference type="EMBL" id="BNJK01000001">
    <property type="protein sequence ID" value="GHO96004.1"/>
    <property type="molecule type" value="Genomic_DNA"/>
</dbReference>
<dbReference type="Proteomes" id="UP000597444">
    <property type="component" value="Unassembled WGS sequence"/>
</dbReference>
<dbReference type="RefSeq" id="WP_220206654.1">
    <property type="nucleotide sequence ID" value="NZ_BNJK01000001.1"/>
</dbReference>
<dbReference type="AlphaFoldDB" id="A0A8J3IQD8"/>
<reference evidence="2" key="1">
    <citation type="submission" date="2020-10" db="EMBL/GenBank/DDBJ databases">
        <title>Taxonomic study of unclassified bacteria belonging to the class Ktedonobacteria.</title>
        <authorList>
            <person name="Yabe S."/>
            <person name="Wang C.M."/>
            <person name="Zheng Y."/>
            <person name="Sakai Y."/>
            <person name="Cavaletti L."/>
            <person name="Monciardini P."/>
            <person name="Donadio S."/>
        </authorList>
    </citation>
    <scope>NUCLEOTIDE SEQUENCE</scope>
    <source>
        <strain evidence="2">ID150040</strain>
    </source>
</reference>
<gene>
    <name evidence="2" type="ORF">KSF_060520</name>
</gene>
<organism evidence="2 3">
    <name type="scientific">Reticulibacter mediterranei</name>
    <dbReference type="NCBI Taxonomy" id="2778369"/>
    <lineage>
        <taxon>Bacteria</taxon>
        <taxon>Bacillati</taxon>
        <taxon>Chloroflexota</taxon>
        <taxon>Ktedonobacteria</taxon>
        <taxon>Ktedonobacterales</taxon>
        <taxon>Reticulibacteraceae</taxon>
        <taxon>Reticulibacter</taxon>
    </lineage>
</organism>
<accession>A0A8J3IQD8</accession>
<protein>
    <recommendedName>
        <fullName evidence="1">Methyltransferase domain-containing protein</fullName>
    </recommendedName>
</protein>
<dbReference type="Pfam" id="PF13649">
    <property type="entry name" value="Methyltransf_25"/>
    <property type="match status" value="1"/>
</dbReference>
<evidence type="ECO:0000313" key="3">
    <source>
        <dbReference type="Proteomes" id="UP000597444"/>
    </source>
</evidence>
<evidence type="ECO:0000259" key="1">
    <source>
        <dbReference type="Pfam" id="PF13649"/>
    </source>
</evidence>
<dbReference type="PANTHER" id="PTHR43591">
    <property type="entry name" value="METHYLTRANSFERASE"/>
    <property type="match status" value="1"/>
</dbReference>
<dbReference type="GO" id="GO:0008168">
    <property type="term" value="F:methyltransferase activity"/>
    <property type="evidence" value="ECO:0007669"/>
    <property type="project" value="TreeGrafter"/>
</dbReference>
<dbReference type="Gene3D" id="3.40.50.150">
    <property type="entry name" value="Vaccinia Virus protein VP39"/>
    <property type="match status" value="1"/>
</dbReference>
<dbReference type="InterPro" id="IPR029063">
    <property type="entry name" value="SAM-dependent_MTases_sf"/>
</dbReference>
<proteinExistence type="predicted"/>